<feature type="compositionally biased region" description="Low complexity" evidence="1">
    <location>
        <begin position="103"/>
        <end position="129"/>
    </location>
</feature>
<protein>
    <submittedName>
        <fullName evidence="2">Uncharacterized protein</fullName>
    </submittedName>
</protein>
<evidence type="ECO:0000256" key="1">
    <source>
        <dbReference type="SAM" id="MobiDB-lite"/>
    </source>
</evidence>
<feature type="region of interest" description="Disordered" evidence="1">
    <location>
        <begin position="63"/>
        <end position="138"/>
    </location>
</feature>
<dbReference type="AlphaFoldDB" id="A0A0A0ER18"/>
<evidence type="ECO:0000313" key="2">
    <source>
        <dbReference type="EMBL" id="KGM52608.1"/>
    </source>
</evidence>
<gene>
    <name evidence="2" type="ORF">N792_04245</name>
</gene>
<dbReference type="STRING" id="1122185.N792_04245"/>
<dbReference type="eggNOG" id="ENOG5031IUK">
    <property type="taxonomic scope" value="Bacteria"/>
</dbReference>
<sequence length="138" mass="14451">MDPHGAGVHALCIALANGDVDRALALGLLKAMPCPACSVECQVALVQARVERKHALAARERYRARNARLQRRHDERATRRGVTTSRPEDPTAGPPTNPPAPDPTNRTPRPALPAAVAAALARAKAKAAATPPPAGPES</sequence>
<dbReference type="Proteomes" id="UP000030017">
    <property type="component" value="Unassembled WGS sequence"/>
</dbReference>
<accession>A0A0A0ER18</accession>
<keyword evidence="3" id="KW-1185">Reference proteome</keyword>
<evidence type="ECO:0000313" key="3">
    <source>
        <dbReference type="Proteomes" id="UP000030017"/>
    </source>
</evidence>
<name>A0A0A0ER18_9GAMM</name>
<feature type="compositionally biased region" description="Pro residues" evidence="1">
    <location>
        <begin position="92"/>
        <end position="102"/>
    </location>
</feature>
<comment type="caution">
    <text evidence="2">The sequence shown here is derived from an EMBL/GenBank/DDBJ whole genome shotgun (WGS) entry which is preliminary data.</text>
</comment>
<organism evidence="2 3">
    <name type="scientific">Lysobacter concretionis Ko07 = DSM 16239</name>
    <dbReference type="NCBI Taxonomy" id="1122185"/>
    <lineage>
        <taxon>Bacteria</taxon>
        <taxon>Pseudomonadati</taxon>
        <taxon>Pseudomonadota</taxon>
        <taxon>Gammaproteobacteria</taxon>
        <taxon>Lysobacterales</taxon>
        <taxon>Lysobacteraceae</taxon>
        <taxon>Novilysobacter</taxon>
    </lineage>
</organism>
<reference evidence="2 3" key="1">
    <citation type="submission" date="2013-08" db="EMBL/GenBank/DDBJ databases">
        <title>Genome sequencing of Lysobacter.</title>
        <authorList>
            <person name="Zhang S."/>
            <person name="Wang G."/>
        </authorList>
    </citation>
    <scope>NUCLEOTIDE SEQUENCE [LARGE SCALE GENOMIC DNA]</scope>
    <source>
        <strain evidence="2 3">Ko07</strain>
    </source>
</reference>
<dbReference type="EMBL" id="AVPS01000003">
    <property type="protein sequence ID" value="KGM52608.1"/>
    <property type="molecule type" value="Genomic_DNA"/>
</dbReference>
<proteinExistence type="predicted"/>